<dbReference type="HOGENOM" id="CLU_545642_0_0_1"/>
<dbReference type="InParanoid" id="K3YRU6"/>
<dbReference type="PANTHER" id="PTHR31696:SF58">
    <property type="entry name" value="OS02G0709600 PROTEIN"/>
    <property type="match status" value="1"/>
</dbReference>
<dbReference type="EnsemblPlants" id="KQL31175">
    <property type="protein sequence ID" value="KQL31175"/>
    <property type="gene ID" value="SETIT_016990mg"/>
</dbReference>
<dbReference type="AlphaFoldDB" id="K3YRU6"/>
<protein>
    <recommendedName>
        <fullName evidence="4">Protein MIZU-KUSSEI 1</fullName>
    </recommendedName>
</protein>
<dbReference type="GO" id="GO:0010274">
    <property type="term" value="P:hydrotropism"/>
    <property type="evidence" value="ECO:0007669"/>
    <property type="project" value="InterPro"/>
</dbReference>
<feature type="region of interest" description="Disordered" evidence="1">
    <location>
        <begin position="84"/>
        <end position="198"/>
    </location>
</feature>
<feature type="compositionally biased region" description="Low complexity" evidence="1">
    <location>
        <begin position="159"/>
        <end position="198"/>
    </location>
</feature>
<dbReference type="Pfam" id="PF04759">
    <property type="entry name" value="DUF617"/>
    <property type="match status" value="1"/>
</dbReference>
<sequence length="500" mass="53420">MADTNSELAPARDSRKLRGVFFYKEKEKPSDISPEENASPCSTFVAHRVQRHPVSASAVTQTARARHGDTPRAAIVRARRPLPSAAAARIPARRAPASGFTPSPTTRAPASPVGRSVPPCRCGLSSRTSSPPFPSRPRQTASAFTQTPAARQCRRPQRPRLASHCPRPAALPKASARAAPRACTSAPPRRSPSNTRAARAPIIAITRRAHAHTHTGELCSRASELIHRTIMARAFRAASPLPLPSSRGAAAAVTSGGGRGNFPWLTKKSSSNKPAPQRGGPSDGQESKGEEPADGSSAEQSPSRKRADALARLRAAFLAAITHRRRRRQLGSCVTGTIFGRRRGRVHVALQTDPRSAPVLLVEMAAYSTGALVREMSSGLVRLALECEKTPLAAGEKRRGLLEEPTWRAYCNGRKCGFAVRRECGADEWRVLGAVEPVSVGAGVLPDDVSGAAAGAAEGDLMYMRARFERVVGSRDSEAFYMMNPDGSGGPELSIYLLRV</sequence>
<name>K3YRU6_SETIT</name>
<feature type="region of interest" description="Disordered" evidence="1">
    <location>
        <begin position="240"/>
        <end position="306"/>
    </location>
</feature>
<evidence type="ECO:0000313" key="3">
    <source>
        <dbReference type="Proteomes" id="UP000004995"/>
    </source>
</evidence>
<organism evidence="2 3">
    <name type="scientific">Setaria italica</name>
    <name type="common">Foxtail millet</name>
    <name type="synonym">Panicum italicum</name>
    <dbReference type="NCBI Taxonomy" id="4555"/>
    <lineage>
        <taxon>Eukaryota</taxon>
        <taxon>Viridiplantae</taxon>
        <taxon>Streptophyta</taxon>
        <taxon>Embryophyta</taxon>
        <taxon>Tracheophyta</taxon>
        <taxon>Spermatophyta</taxon>
        <taxon>Magnoliopsida</taxon>
        <taxon>Liliopsida</taxon>
        <taxon>Poales</taxon>
        <taxon>Poaceae</taxon>
        <taxon>PACMAD clade</taxon>
        <taxon>Panicoideae</taxon>
        <taxon>Panicodae</taxon>
        <taxon>Paniceae</taxon>
        <taxon>Cenchrinae</taxon>
        <taxon>Setaria</taxon>
    </lineage>
</organism>
<dbReference type="NCBIfam" id="TIGR01570">
    <property type="entry name" value="A_thal_3588"/>
    <property type="match status" value="1"/>
</dbReference>
<dbReference type="STRING" id="4555.K3YRU6"/>
<dbReference type="Proteomes" id="UP000004995">
    <property type="component" value="Unassembled WGS sequence"/>
</dbReference>
<dbReference type="Gramene" id="KQL31175">
    <property type="protein sequence ID" value="KQL31175"/>
    <property type="gene ID" value="SETIT_016990mg"/>
</dbReference>
<reference evidence="3" key="1">
    <citation type="journal article" date="2012" name="Nat. Biotechnol.">
        <title>Reference genome sequence of the model plant Setaria.</title>
        <authorList>
            <person name="Bennetzen J.L."/>
            <person name="Schmutz J."/>
            <person name="Wang H."/>
            <person name="Percifield R."/>
            <person name="Hawkins J."/>
            <person name="Pontaroli A.C."/>
            <person name="Estep M."/>
            <person name="Feng L."/>
            <person name="Vaughn J.N."/>
            <person name="Grimwood J."/>
            <person name="Jenkins J."/>
            <person name="Barry K."/>
            <person name="Lindquist E."/>
            <person name="Hellsten U."/>
            <person name="Deshpande S."/>
            <person name="Wang X."/>
            <person name="Wu X."/>
            <person name="Mitros T."/>
            <person name="Triplett J."/>
            <person name="Yang X."/>
            <person name="Ye C.Y."/>
            <person name="Mauro-Herrera M."/>
            <person name="Wang L."/>
            <person name="Li P."/>
            <person name="Sharma M."/>
            <person name="Sharma R."/>
            <person name="Ronald P.C."/>
            <person name="Panaud O."/>
            <person name="Kellogg E.A."/>
            <person name="Brutnell T.P."/>
            <person name="Doust A.N."/>
            <person name="Tuskan G.A."/>
            <person name="Rokhsar D."/>
            <person name="Devos K.M."/>
        </authorList>
    </citation>
    <scope>NUCLEOTIDE SEQUENCE [LARGE SCALE GENOMIC DNA]</scope>
    <source>
        <strain evidence="3">cv. Yugu1</strain>
    </source>
</reference>
<proteinExistence type="predicted"/>
<keyword evidence="3" id="KW-1185">Reference proteome</keyword>
<evidence type="ECO:0000313" key="2">
    <source>
        <dbReference type="EnsemblPlants" id="KQL31175"/>
    </source>
</evidence>
<dbReference type="eggNOG" id="ENOG502QU42">
    <property type="taxonomic scope" value="Eukaryota"/>
</dbReference>
<evidence type="ECO:0008006" key="4">
    <source>
        <dbReference type="Google" id="ProtNLM"/>
    </source>
</evidence>
<accession>K3YRU6</accession>
<dbReference type="OMA" id="HRTIMAR"/>
<evidence type="ECO:0000256" key="1">
    <source>
        <dbReference type="SAM" id="MobiDB-lite"/>
    </source>
</evidence>
<feature type="compositionally biased region" description="Low complexity" evidence="1">
    <location>
        <begin position="84"/>
        <end position="112"/>
    </location>
</feature>
<dbReference type="PANTHER" id="PTHR31696">
    <property type="entry name" value="PROTEIN MIZU-KUSSEI 1"/>
    <property type="match status" value="1"/>
</dbReference>
<reference evidence="2" key="2">
    <citation type="submission" date="2018-08" db="UniProtKB">
        <authorList>
            <consortium name="EnsemblPlants"/>
        </authorList>
    </citation>
    <scope>IDENTIFICATION</scope>
    <source>
        <strain evidence="2">Yugu1</strain>
    </source>
</reference>
<dbReference type="EMBL" id="AGNK02000516">
    <property type="status" value="NOT_ANNOTATED_CDS"/>
    <property type="molecule type" value="Genomic_DNA"/>
</dbReference>
<dbReference type="FunCoup" id="K3YRU6">
    <property type="interactions" value="17"/>
</dbReference>
<dbReference type="InterPro" id="IPR006460">
    <property type="entry name" value="MIZ1-like_pln"/>
</dbReference>